<gene>
    <name evidence="1" type="ORF">MEDL_44043</name>
</gene>
<evidence type="ECO:0000313" key="2">
    <source>
        <dbReference type="Proteomes" id="UP000683360"/>
    </source>
</evidence>
<name>A0A8S3TR35_MYTED</name>
<reference evidence="1" key="1">
    <citation type="submission" date="2021-03" db="EMBL/GenBank/DDBJ databases">
        <authorList>
            <person name="Bekaert M."/>
        </authorList>
    </citation>
    <scope>NUCLEOTIDE SEQUENCE</scope>
</reference>
<sequence length="332" mass="38601">MEIKTEAPDKEVQQARMNLSIEYGLVQIHDKPTREGNLLDLVFTNNPSLIKSTGNAPGISDHDIVVTDSLIKPYYCKQRPQKRYMFGKANWDQIKTDINMITKDIYNHIHDMPIDKTWQTFKNGVQATIDTNEPSKMIKKKHSVPWLNRKLRKMLNRQARLGRYSAEIFRACRLVVDTGLHHYNWTEERAIKYMLNFTAYGQSDITNEVNRYITWPGQACAYKIGELKIRELRVKAEKELGDQFKIDEFHLVVLQNGAMPLSTLETVTDSWIDQVKNTLGTTETPEDKFDELQTSFSEWLLAENPEFATIINDRRYDDRPMTTLSSYLTDGR</sequence>
<organism evidence="1 2">
    <name type="scientific">Mytilus edulis</name>
    <name type="common">Blue mussel</name>
    <dbReference type="NCBI Taxonomy" id="6550"/>
    <lineage>
        <taxon>Eukaryota</taxon>
        <taxon>Metazoa</taxon>
        <taxon>Spiralia</taxon>
        <taxon>Lophotrochozoa</taxon>
        <taxon>Mollusca</taxon>
        <taxon>Bivalvia</taxon>
        <taxon>Autobranchia</taxon>
        <taxon>Pteriomorphia</taxon>
        <taxon>Mytilida</taxon>
        <taxon>Mytiloidea</taxon>
        <taxon>Mytilidae</taxon>
        <taxon>Mytilinae</taxon>
        <taxon>Mytilus</taxon>
    </lineage>
</organism>
<dbReference type="InterPro" id="IPR010281">
    <property type="entry name" value="DUF885"/>
</dbReference>
<dbReference type="AlphaFoldDB" id="A0A8S3TR35"/>
<dbReference type="PANTHER" id="PTHR33361">
    <property type="entry name" value="GLR0591 PROTEIN"/>
    <property type="match status" value="1"/>
</dbReference>
<dbReference type="Proteomes" id="UP000683360">
    <property type="component" value="Unassembled WGS sequence"/>
</dbReference>
<dbReference type="PANTHER" id="PTHR33361:SF2">
    <property type="entry name" value="DUF885 DOMAIN-CONTAINING PROTEIN"/>
    <property type="match status" value="1"/>
</dbReference>
<dbReference type="Pfam" id="PF05960">
    <property type="entry name" value="DUF885"/>
    <property type="match status" value="1"/>
</dbReference>
<accession>A0A8S3TR35</accession>
<comment type="caution">
    <text evidence="1">The sequence shown here is derived from an EMBL/GenBank/DDBJ whole genome shotgun (WGS) entry which is preliminary data.</text>
</comment>
<evidence type="ECO:0000313" key="1">
    <source>
        <dbReference type="EMBL" id="CAG2231240.1"/>
    </source>
</evidence>
<dbReference type="EMBL" id="CAJPWZ010002133">
    <property type="protein sequence ID" value="CAG2231240.1"/>
    <property type="molecule type" value="Genomic_DNA"/>
</dbReference>
<keyword evidence="2" id="KW-1185">Reference proteome</keyword>
<proteinExistence type="predicted"/>
<dbReference type="OrthoDB" id="5959877at2759"/>
<protein>
    <submittedName>
        <fullName evidence="1">Uncharacterized protein</fullName>
    </submittedName>
</protein>